<dbReference type="Proteomes" id="UP000474630">
    <property type="component" value="Chromosome"/>
</dbReference>
<name>A0A6C0RJ09_9BACT</name>
<evidence type="ECO:0000313" key="4">
    <source>
        <dbReference type="Proteomes" id="UP000474630"/>
    </source>
</evidence>
<dbReference type="KEGG" id="drc:G0Q07_19995"/>
<dbReference type="InterPro" id="IPR025348">
    <property type="entry name" value="DUF4252"/>
</dbReference>
<accession>A0A6C0RJ09</accession>
<reference evidence="3 4" key="1">
    <citation type="submission" date="2020-02" db="EMBL/GenBank/DDBJ databases">
        <title>Genome sequencing for Draconibacterium sp. strain M1.</title>
        <authorList>
            <person name="Park S.-J."/>
        </authorList>
    </citation>
    <scope>NUCLEOTIDE SEQUENCE [LARGE SCALE GENOMIC DNA]</scope>
    <source>
        <strain evidence="3 4">M1</strain>
    </source>
</reference>
<gene>
    <name evidence="3" type="ORF">G0Q07_19995</name>
</gene>
<dbReference type="EMBL" id="CP048409">
    <property type="protein sequence ID" value="QIA09842.1"/>
    <property type="molecule type" value="Genomic_DNA"/>
</dbReference>
<keyword evidence="4" id="KW-1185">Reference proteome</keyword>
<evidence type="ECO:0000256" key="2">
    <source>
        <dbReference type="SAM" id="SignalP"/>
    </source>
</evidence>
<evidence type="ECO:0000256" key="1">
    <source>
        <dbReference type="SAM" id="Coils"/>
    </source>
</evidence>
<dbReference type="RefSeq" id="WP_163348811.1">
    <property type="nucleotide sequence ID" value="NZ_CP048409.1"/>
</dbReference>
<sequence length="319" mass="36324">MKKLVVMVLMLGIVFPVLAQQSQSLFEQLTEKYANQDGFSASMLSSDMFDLYLKKKNIDENSELAEALESLDNILVISQNRFGVRANEFFGDEKPAKKEKAGEAELHEDIIKHYKQSGYSLLKTEKRMGEEVKVYLQRNDGLITALALVTNSSRSTSLVELDGDIDLSNVADLNKALNLRGLENLYKIDNSSSAYFPGAGYVRDFEFDEARLAEIEARAREMAEKASMSEEQIAEIERQAQIQFEKQREMAEKHREMAEKYGRQPIFLNYPGDSTVYYLNGKKVDAEKIKELEKGMIQTIDVNQDEKNSELTIVRIITK</sequence>
<keyword evidence="2" id="KW-0732">Signal</keyword>
<feature type="coiled-coil region" evidence="1">
    <location>
        <begin position="205"/>
        <end position="239"/>
    </location>
</feature>
<keyword evidence="1" id="KW-0175">Coiled coil</keyword>
<protein>
    <submittedName>
        <fullName evidence="3">DUF4252 domain-containing protein</fullName>
    </submittedName>
</protein>
<dbReference type="AlphaFoldDB" id="A0A6C0RJ09"/>
<proteinExistence type="predicted"/>
<evidence type="ECO:0000313" key="3">
    <source>
        <dbReference type="EMBL" id="QIA09842.1"/>
    </source>
</evidence>
<feature type="chain" id="PRO_5025549609" evidence="2">
    <location>
        <begin position="20"/>
        <end position="319"/>
    </location>
</feature>
<feature type="signal peptide" evidence="2">
    <location>
        <begin position="1"/>
        <end position="19"/>
    </location>
</feature>
<organism evidence="3 4">
    <name type="scientific">Draconibacterium halophilum</name>
    <dbReference type="NCBI Taxonomy" id="2706887"/>
    <lineage>
        <taxon>Bacteria</taxon>
        <taxon>Pseudomonadati</taxon>
        <taxon>Bacteroidota</taxon>
        <taxon>Bacteroidia</taxon>
        <taxon>Marinilabiliales</taxon>
        <taxon>Prolixibacteraceae</taxon>
        <taxon>Draconibacterium</taxon>
    </lineage>
</organism>
<dbReference type="Pfam" id="PF14060">
    <property type="entry name" value="DUF4252"/>
    <property type="match status" value="1"/>
</dbReference>